<dbReference type="GO" id="GO:0008270">
    <property type="term" value="F:zinc ion binding"/>
    <property type="evidence" value="ECO:0007669"/>
    <property type="project" value="UniProtKB-KW"/>
</dbReference>
<accession>D8T6Y7</accession>
<dbReference type="GO" id="GO:0003729">
    <property type="term" value="F:mRNA binding"/>
    <property type="evidence" value="ECO:0000318"/>
    <property type="project" value="GO_Central"/>
</dbReference>
<dbReference type="GO" id="GO:0005737">
    <property type="term" value="C:cytoplasm"/>
    <property type="evidence" value="ECO:0000318"/>
    <property type="project" value="GO_Central"/>
</dbReference>
<evidence type="ECO:0000259" key="7">
    <source>
        <dbReference type="PROSITE" id="PS50199"/>
    </source>
</evidence>
<feature type="coiled-coil region" evidence="5">
    <location>
        <begin position="25"/>
        <end position="52"/>
    </location>
</feature>
<keyword evidence="9" id="KW-1185">Reference proteome</keyword>
<feature type="domain" description="RanBP2-type" evidence="7">
    <location>
        <begin position="351"/>
        <end position="380"/>
    </location>
</feature>
<feature type="domain" description="RanBP2-type" evidence="7">
    <location>
        <begin position="321"/>
        <end position="347"/>
    </location>
</feature>
<dbReference type="OMA" id="SFCATHE"/>
<dbReference type="PANTHER" id="PTHR23111">
    <property type="entry name" value="ZINC FINGER PROTEIN"/>
    <property type="match status" value="1"/>
</dbReference>
<keyword evidence="1" id="KW-0479">Metal-binding</keyword>
<gene>
    <name evidence="8" type="ORF">SELMODRAFT_429682</name>
</gene>
<organism evidence="9">
    <name type="scientific">Selaginella moellendorffii</name>
    <name type="common">Spikemoss</name>
    <dbReference type="NCBI Taxonomy" id="88036"/>
    <lineage>
        <taxon>Eukaryota</taxon>
        <taxon>Viridiplantae</taxon>
        <taxon>Streptophyta</taxon>
        <taxon>Embryophyta</taxon>
        <taxon>Tracheophyta</taxon>
        <taxon>Lycopodiopsida</taxon>
        <taxon>Selaginellales</taxon>
        <taxon>Selaginellaceae</taxon>
        <taxon>Selaginella</taxon>
    </lineage>
</organism>
<dbReference type="SUPFAM" id="SSF90209">
    <property type="entry name" value="Ran binding protein zinc finger-like"/>
    <property type="match status" value="1"/>
</dbReference>
<name>D8T6Y7_SELML</name>
<dbReference type="InterPro" id="IPR036443">
    <property type="entry name" value="Znf_RanBP2_sf"/>
</dbReference>
<sequence>MFNQRMKIDVCGMEDDVSGGHTRELKALRNALVAQEQENLKIMETNRKLQKQIERLKSGKFVAESYESEELSKDLGGVRPFEQCVIKLGKPEGRVVEQKKVEEEKNGEEEPLFHSEGVPSGEEKPAAIAKRSIVPRNVDLVHPWPEWVSFIQHLKKTSHLKSTMDKVDDAMSMEEKIKAAAMSFCATHENVLQRLSQDDLMVFGAFGCPNTDRRIVNSGKRLRKYLNLTESDVCKFCSHSNVCSRASCESTPSAVPAESSDILWLLLQFGFDAVSDHSEKRPLPEDVEKTTRSILQQLVFLADNPHAVVERQQEMEKTAVKPGNWRCTRCKLLNFSGNKFCRGCSTPCGLRTGEWKCFKCNQKNLARSLVCDDCSAPRPPKELRWGDWECPKGSTSRGTRTVFAAMGSSLLSKTDR</sequence>
<dbReference type="InParanoid" id="D8T6Y7"/>
<evidence type="ECO:0000256" key="6">
    <source>
        <dbReference type="SAM" id="MobiDB-lite"/>
    </source>
</evidence>
<dbReference type="Proteomes" id="UP000001514">
    <property type="component" value="Unassembled WGS sequence"/>
</dbReference>
<evidence type="ECO:0000256" key="4">
    <source>
        <dbReference type="PROSITE-ProRule" id="PRU00322"/>
    </source>
</evidence>
<keyword evidence="2 4" id="KW-0863">Zinc-finger</keyword>
<dbReference type="KEGG" id="smo:SELMODRAFT_429682"/>
<evidence type="ECO:0000313" key="8">
    <source>
        <dbReference type="EMBL" id="EFJ07467.1"/>
    </source>
</evidence>
<evidence type="ECO:0000313" key="9">
    <source>
        <dbReference type="Proteomes" id="UP000001514"/>
    </source>
</evidence>
<dbReference type="SMART" id="SM00547">
    <property type="entry name" value="ZnF_RBZ"/>
    <property type="match status" value="2"/>
</dbReference>
<proteinExistence type="predicted"/>
<reference evidence="8 9" key="1">
    <citation type="journal article" date="2011" name="Science">
        <title>The Selaginella genome identifies genetic changes associated with the evolution of vascular plants.</title>
        <authorList>
            <person name="Banks J.A."/>
            <person name="Nishiyama T."/>
            <person name="Hasebe M."/>
            <person name="Bowman J.L."/>
            <person name="Gribskov M."/>
            <person name="dePamphilis C."/>
            <person name="Albert V.A."/>
            <person name="Aono N."/>
            <person name="Aoyama T."/>
            <person name="Ambrose B.A."/>
            <person name="Ashton N.W."/>
            <person name="Axtell M.J."/>
            <person name="Barker E."/>
            <person name="Barker M.S."/>
            <person name="Bennetzen J.L."/>
            <person name="Bonawitz N.D."/>
            <person name="Chapple C."/>
            <person name="Cheng C."/>
            <person name="Correa L.G."/>
            <person name="Dacre M."/>
            <person name="DeBarry J."/>
            <person name="Dreyer I."/>
            <person name="Elias M."/>
            <person name="Engstrom E.M."/>
            <person name="Estelle M."/>
            <person name="Feng L."/>
            <person name="Finet C."/>
            <person name="Floyd S.K."/>
            <person name="Frommer W.B."/>
            <person name="Fujita T."/>
            <person name="Gramzow L."/>
            <person name="Gutensohn M."/>
            <person name="Harholt J."/>
            <person name="Hattori M."/>
            <person name="Heyl A."/>
            <person name="Hirai T."/>
            <person name="Hiwatashi Y."/>
            <person name="Ishikawa M."/>
            <person name="Iwata M."/>
            <person name="Karol K.G."/>
            <person name="Koehler B."/>
            <person name="Kolukisaoglu U."/>
            <person name="Kubo M."/>
            <person name="Kurata T."/>
            <person name="Lalonde S."/>
            <person name="Li K."/>
            <person name="Li Y."/>
            <person name="Litt A."/>
            <person name="Lyons E."/>
            <person name="Manning G."/>
            <person name="Maruyama T."/>
            <person name="Michael T.P."/>
            <person name="Mikami K."/>
            <person name="Miyazaki S."/>
            <person name="Morinaga S."/>
            <person name="Murata T."/>
            <person name="Mueller-Roeber B."/>
            <person name="Nelson D.R."/>
            <person name="Obara M."/>
            <person name="Oguri Y."/>
            <person name="Olmstead R.G."/>
            <person name="Onodera N."/>
            <person name="Petersen B.L."/>
            <person name="Pils B."/>
            <person name="Prigge M."/>
            <person name="Rensing S.A."/>
            <person name="Riano-Pachon D.M."/>
            <person name="Roberts A.W."/>
            <person name="Sato Y."/>
            <person name="Scheller H.V."/>
            <person name="Schulz B."/>
            <person name="Schulz C."/>
            <person name="Shakirov E.V."/>
            <person name="Shibagaki N."/>
            <person name="Shinohara N."/>
            <person name="Shippen D.E."/>
            <person name="Soerensen I."/>
            <person name="Sotooka R."/>
            <person name="Sugimoto N."/>
            <person name="Sugita M."/>
            <person name="Sumikawa N."/>
            <person name="Tanurdzic M."/>
            <person name="Theissen G."/>
            <person name="Ulvskov P."/>
            <person name="Wakazuki S."/>
            <person name="Weng J.K."/>
            <person name="Willats W.W."/>
            <person name="Wipf D."/>
            <person name="Wolf P.G."/>
            <person name="Yang L."/>
            <person name="Zimmer A.D."/>
            <person name="Zhu Q."/>
            <person name="Mitros T."/>
            <person name="Hellsten U."/>
            <person name="Loque D."/>
            <person name="Otillar R."/>
            <person name="Salamov A."/>
            <person name="Schmutz J."/>
            <person name="Shapiro H."/>
            <person name="Lindquist E."/>
            <person name="Lucas S."/>
            <person name="Rokhsar D."/>
            <person name="Grigoriev I.V."/>
        </authorList>
    </citation>
    <scope>NUCLEOTIDE SEQUENCE [LARGE SCALE GENOMIC DNA]</scope>
</reference>
<dbReference type="Gene3D" id="4.10.1060.10">
    <property type="entry name" value="Zinc finger, RanBP2-type"/>
    <property type="match status" value="1"/>
</dbReference>
<evidence type="ECO:0000256" key="2">
    <source>
        <dbReference type="ARBA" id="ARBA00022771"/>
    </source>
</evidence>
<evidence type="ECO:0000256" key="1">
    <source>
        <dbReference type="ARBA" id="ARBA00022723"/>
    </source>
</evidence>
<dbReference type="EMBL" id="GL377684">
    <property type="protein sequence ID" value="EFJ07467.1"/>
    <property type="molecule type" value="Genomic_DNA"/>
</dbReference>
<dbReference type="InterPro" id="IPR001876">
    <property type="entry name" value="Znf_RanBP2"/>
</dbReference>
<dbReference type="eggNOG" id="KOG4198">
    <property type="taxonomic scope" value="Eukaryota"/>
</dbReference>
<dbReference type="PROSITE" id="PS01358">
    <property type="entry name" value="ZF_RANBP2_1"/>
    <property type="match status" value="2"/>
</dbReference>
<keyword evidence="3" id="KW-0862">Zinc</keyword>
<evidence type="ECO:0000256" key="5">
    <source>
        <dbReference type="SAM" id="Coils"/>
    </source>
</evidence>
<dbReference type="Gramene" id="EFJ07467">
    <property type="protein sequence ID" value="EFJ07467"/>
    <property type="gene ID" value="SELMODRAFT_429682"/>
</dbReference>
<dbReference type="STRING" id="88036.D8T6Y7"/>
<feature type="region of interest" description="Disordered" evidence="6">
    <location>
        <begin position="100"/>
        <end position="121"/>
    </location>
</feature>
<dbReference type="PROSITE" id="PS50199">
    <property type="entry name" value="ZF_RANBP2_2"/>
    <property type="match status" value="2"/>
</dbReference>
<keyword evidence="5" id="KW-0175">Coiled coil</keyword>
<evidence type="ECO:0000256" key="3">
    <source>
        <dbReference type="ARBA" id="ARBA00022833"/>
    </source>
</evidence>
<dbReference type="AlphaFoldDB" id="D8T6Y7"/>
<dbReference type="PANTHER" id="PTHR23111:SF40">
    <property type="entry name" value="RNA-BINDING PROTEIN INVOLVED IN HETEROCHROMATIN ASSEMBLY-RELATED"/>
    <property type="match status" value="1"/>
</dbReference>
<dbReference type="HOGENOM" id="CLU_661225_0_0_1"/>
<protein>
    <recommendedName>
        <fullName evidence="7">RanBP2-type domain-containing protein</fullName>
    </recommendedName>
</protein>